<dbReference type="Proteomes" id="UP000001070">
    <property type="component" value="Unassembled WGS sequence"/>
</dbReference>
<proteinExistence type="predicted"/>
<dbReference type="PhylomeDB" id="B4JJ20"/>
<dbReference type="AlphaFoldDB" id="B4JJ20"/>
<dbReference type="EMBL" id="CH916370">
    <property type="protein sequence ID" value="EDV99572.1"/>
    <property type="molecule type" value="Genomic_DNA"/>
</dbReference>
<reference evidence="1 2" key="1">
    <citation type="journal article" date="2007" name="Nature">
        <title>Evolution of genes and genomes on the Drosophila phylogeny.</title>
        <authorList>
            <consortium name="Drosophila 12 Genomes Consortium"/>
            <person name="Clark A.G."/>
            <person name="Eisen M.B."/>
            <person name="Smith D.R."/>
            <person name="Bergman C.M."/>
            <person name="Oliver B."/>
            <person name="Markow T.A."/>
            <person name="Kaufman T.C."/>
            <person name="Kellis M."/>
            <person name="Gelbart W."/>
            <person name="Iyer V.N."/>
            <person name="Pollard D.A."/>
            <person name="Sackton T.B."/>
            <person name="Larracuente A.M."/>
            <person name="Singh N.D."/>
            <person name="Abad J.P."/>
            <person name="Abt D.N."/>
            <person name="Adryan B."/>
            <person name="Aguade M."/>
            <person name="Akashi H."/>
            <person name="Anderson W.W."/>
            <person name="Aquadro C.F."/>
            <person name="Ardell D.H."/>
            <person name="Arguello R."/>
            <person name="Artieri C.G."/>
            <person name="Barbash D.A."/>
            <person name="Barker D."/>
            <person name="Barsanti P."/>
            <person name="Batterham P."/>
            <person name="Batzoglou S."/>
            <person name="Begun D."/>
            <person name="Bhutkar A."/>
            <person name="Blanco E."/>
            <person name="Bosak S.A."/>
            <person name="Bradley R.K."/>
            <person name="Brand A.D."/>
            <person name="Brent M.R."/>
            <person name="Brooks A.N."/>
            <person name="Brown R.H."/>
            <person name="Butlin R.K."/>
            <person name="Caggese C."/>
            <person name="Calvi B.R."/>
            <person name="Bernardo de Carvalho A."/>
            <person name="Caspi A."/>
            <person name="Castrezana S."/>
            <person name="Celniker S.E."/>
            <person name="Chang J.L."/>
            <person name="Chapple C."/>
            <person name="Chatterji S."/>
            <person name="Chinwalla A."/>
            <person name="Civetta A."/>
            <person name="Clifton S.W."/>
            <person name="Comeron J.M."/>
            <person name="Costello J.C."/>
            <person name="Coyne J.A."/>
            <person name="Daub J."/>
            <person name="David R.G."/>
            <person name="Delcher A.L."/>
            <person name="Delehaunty K."/>
            <person name="Do C.B."/>
            <person name="Ebling H."/>
            <person name="Edwards K."/>
            <person name="Eickbush T."/>
            <person name="Evans J.D."/>
            <person name="Filipski A."/>
            <person name="Findeiss S."/>
            <person name="Freyhult E."/>
            <person name="Fulton L."/>
            <person name="Fulton R."/>
            <person name="Garcia A.C."/>
            <person name="Gardiner A."/>
            <person name="Garfield D.A."/>
            <person name="Garvin B.E."/>
            <person name="Gibson G."/>
            <person name="Gilbert D."/>
            <person name="Gnerre S."/>
            <person name="Godfrey J."/>
            <person name="Good R."/>
            <person name="Gotea V."/>
            <person name="Gravely B."/>
            <person name="Greenberg A.J."/>
            <person name="Griffiths-Jones S."/>
            <person name="Gross S."/>
            <person name="Guigo R."/>
            <person name="Gustafson E.A."/>
            <person name="Haerty W."/>
            <person name="Hahn M.W."/>
            <person name="Halligan D.L."/>
            <person name="Halpern A.L."/>
            <person name="Halter G.M."/>
            <person name="Han M.V."/>
            <person name="Heger A."/>
            <person name="Hillier L."/>
            <person name="Hinrichs A.S."/>
            <person name="Holmes I."/>
            <person name="Hoskins R.A."/>
            <person name="Hubisz M.J."/>
            <person name="Hultmark D."/>
            <person name="Huntley M.A."/>
            <person name="Jaffe D.B."/>
            <person name="Jagadeeshan S."/>
            <person name="Jeck W.R."/>
            <person name="Johnson J."/>
            <person name="Jones C.D."/>
            <person name="Jordan W.C."/>
            <person name="Karpen G.H."/>
            <person name="Kataoka E."/>
            <person name="Keightley P.D."/>
            <person name="Kheradpour P."/>
            <person name="Kirkness E.F."/>
            <person name="Koerich L.B."/>
            <person name="Kristiansen K."/>
            <person name="Kudrna D."/>
            <person name="Kulathinal R.J."/>
            <person name="Kumar S."/>
            <person name="Kwok R."/>
            <person name="Lander E."/>
            <person name="Langley C.H."/>
            <person name="Lapoint R."/>
            <person name="Lazzaro B.P."/>
            <person name="Lee S.J."/>
            <person name="Levesque L."/>
            <person name="Li R."/>
            <person name="Lin C.F."/>
            <person name="Lin M.F."/>
            <person name="Lindblad-Toh K."/>
            <person name="Llopart A."/>
            <person name="Long M."/>
            <person name="Low L."/>
            <person name="Lozovsky E."/>
            <person name="Lu J."/>
            <person name="Luo M."/>
            <person name="Machado C.A."/>
            <person name="Makalowski W."/>
            <person name="Marzo M."/>
            <person name="Matsuda M."/>
            <person name="Matzkin L."/>
            <person name="McAllister B."/>
            <person name="McBride C.S."/>
            <person name="McKernan B."/>
            <person name="McKernan K."/>
            <person name="Mendez-Lago M."/>
            <person name="Minx P."/>
            <person name="Mollenhauer M.U."/>
            <person name="Montooth K."/>
            <person name="Mount S.M."/>
            <person name="Mu X."/>
            <person name="Myers E."/>
            <person name="Negre B."/>
            <person name="Newfeld S."/>
            <person name="Nielsen R."/>
            <person name="Noor M.A."/>
            <person name="O'Grady P."/>
            <person name="Pachter L."/>
            <person name="Papaceit M."/>
            <person name="Parisi M.J."/>
            <person name="Parisi M."/>
            <person name="Parts L."/>
            <person name="Pedersen J.S."/>
            <person name="Pesole G."/>
            <person name="Phillippy A.M."/>
            <person name="Ponting C.P."/>
            <person name="Pop M."/>
            <person name="Porcelli D."/>
            <person name="Powell J.R."/>
            <person name="Prohaska S."/>
            <person name="Pruitt K."/>
            <person name="Puig M."/>
            <person name="Quesneville H."/>
            <person name="Ram K.R."/>
            <person name="Rand D."/>
            <person name="Rasmussen M.D."/>
            <person name="Reed L.K."/>
            <person name="Reenan R."/>
            <person name="Reily A."/>
            <person name="Remington K.A."/>
            <person name="Rieger T.T."/>
            <person name="Ritchie M.G."/>
            <person name="Robin C."/>
            <person name="Rogers Y.H."/>
            <person name="Rohde C."/>
            <person name="Rozas J."/>
            <person name="Rubenfield M.J."/>
            <person name="Ruiz A."/>
            <person name="Russo S."/>
            <person name="Salzberg S.L."/>
            <person name="Sanchez-Gracia A."/>
            <person name="Saranga D.J."/>
            <person name="Sato H."/>
            <person name="Schaeffer S.W."/>
            <person name="Schatz M.C."/>
            <person name="Schlenke T."/>
            <person name="Schwartz R."/>
            <person name="Segarra C."/>
            <person name="Singh R.S."/>
            <person name="Sirot L."/>
            <person name="Sirota M."/>
            <person name="Sisneros N.B."/>
            <person name="Smith C.D."/>
            <person name="Smith T.F."/>
            <person name="Spieth J."/>
            <person name="Stage D.E."/>
            <person name="Stark A."/>
            <person name="Stephan W."/>
            <person name="Strausberg R.L."/>
            <person name="Strempel S."/>
            <person name="Sturgill D."/>
            <person name="Sutton G."/>
            <person name="Sutton G.G."/>
            <person name="Tao W."/>
            <person name="Teichmann S."/>
            <person name="Tobari Y.N."/>
            <person name="Tomimura Y."/>
            <person name="Tsolas J.M."/>
            <person name="Valente V.L."/>
            <person name="Venter E."/>
            <person name="Venter J.C."/>
            <person name="Vicario S."/>
            <person name="Vieira F.G."/>
            <person name="Vilella A.J."/>
            <person name="Villasante A."/>
            <person name="Walenz B."/>
            <person name="Wang J."/>
            <person name="Wasserman M."/>
            <person name="Watts T."/>
            <person name="Wilson D."/>
            <person name="Wilson R.K."/>
            <person name="Wing R.A."/>
            <person name="Wolfner M.F."/>
            <person name="Wong A."/>
            <person name="Wong G.K."/>
            <person name="Wu C.I."/>
            <person name="Wu G."/>
            <person name="Yamamoto D."/>
            <person name="Yang H.P."/>
            <person name="Yang S.P."/>
            <person name="Yorke J.A."/>
            <person name="Yoshida K."/>
            <person name="Zdobnov E."/>
            <person name="Zhang P."/>
            <person name="Zhang Y."/>
            <person name="Zimin A.V."/>
            <person name="Baldwin J."/>
            <person name="Abdouelleil A."/>
            <person name="Abdulkadir J."/>
            <person name="Abebe A."/>
            <person name="Abera B."/>
            <person name="Abreu J."/>
            <person name="Acer S.C."/>
            <person name="Aftuck L."/>
            <person name="Alexander A."/>
            <person name="An P."/>
            <person name="Anderson E."/>
            <person name="Anderson S."/>
            <person name="Arachi H."/>
            <person name="Azer M."/>
            <person name="Bachantsang P."/>
            <person name="Barry A."/>
            <person name="Bayul T."/>
            <person name="Berlin A."/>
            <person name="Bessette D."/>
            <person name="Bloom T."/>
            <person name="Blye J."/>
            <person name="Boguslavskiy L."/>
            <person name="Bonnet C."/>
            <person name="Boukhgalter B."/>
            <person name="Bourzgui I."/>
            <person name="Brown A."/>
            <person name="Cahill P."/>
            <person name="Channer S."/>
            <person name="Cheshatsang Y."/>
            <person name="Chuda L."/>
            <person name="Citroen M."/>
            <person name="Collymore A."/>
            <person name="Cooke P."/>
            <person name="Costello M."/>
            <person name="D'Aco K."/>
            <person name="Daza R."/>
            <person name="De Haan G."/>
            <person name="DeGray S."/>
            <person name="DeMaso C."/>
            <person name="Dhargay N."/>
            <person name="Dooley K."/>
            <person name="Dooley E."/>
            <person name="Doricent M."/>
            <person name="Dorje P."/>
            <person name="Dorjee K."/>
            <person name="Dupes A."/>
            <person name="Elong R."/>
            <person name="Falk J."/>
            <person name="Farina A."/>
            <person name="Faro S."/>
            <person name="Ferguson D."/>
            <person name="Fisher S."/>
            <person name="Foley C.D."/>
            <person name="Franke A."/>
            <person name="Friedrich D."/>
            <person name="Gadbois L."/>
            <person name="Gearin G."/>
            <person name="Gearin C.R."/>
            <person name="Giannoukos G."/>
            <person name="Goode T."/>
            <person name="Graham J."/>
            <person name="Grandbois E."/>
            <person name="Grewal S."/>
            <person name="Gyaltsen K."/>
            <person name="Hafez N."/>
            <person name="Hagos B."/>
            <person name="Hall J."/>
            <person name="Henson C."/>
            <person name="Hollinger A."/>
            <person name="Honan T."/>
            <person name="Huard M.D."/>
            <person name="Hughes L."/>
            <person name="Hurhula B."/>
            <person name="Husby M.E."/>
            <person name="Kamat A."/>
            <person name="Kanga B."/>
            <person name="Kashin S."/>
            <person name="Khazanovich D."/>
            <person name="Kisner P."/>
            <person name="Lance K."/>
            <person name="Lara M."/>
            <person name="Lee W."/>
            <person name="Lennon N."/>
            <person name="Letendre F."/>
            <person name="LeVine R."/>
            <person name="Lipovsky A."/>
            <person name="Liu X."/>
            <person name="Liu J."/>
            <person name="Liu S."/>
            <person name="Lokyitsang T."/>
            <person name="Lokyitsang Y."/>
            <person name="Lubonja R."/>
            <person name="Lui A."/>
            <person name="MacDonald P."/>
            <person name="Magnisalis V."/>
            <person name="Maru K."/>
            <person name="Matthews C."/>
            <person name="McCusker W."/>
            <person name="McDonough S."/>
            <person name="Mehta T."/>
            <person name="Meldrim J."/>
            <person name="Meneus L."/>
            <person name="Mihai O."/>
            <person name="Mihalev A."/>
            <person name="Mihova T."/>
            <person name="Mittelman R."/>
            <person name="Mlenga V."/>
            <person name="Montmayeur A."/>
            <person name="Mulrain L."/>
            <person name="Navidi A."/>
            <person name="Naylor J."/>
            <person name="Negash T."/>
            <person name="Nguyen T."/>
            <person name="Nguyen N."/>
            <person name="Nicol R."/>
            <person name="Norbu C."/>
            <person name="Norbu N."/>
            <person name="Novod N."/>
            <person name="O'Neill B."/>
            <person name="Osman S."/>
            <person name="Markiewicz E."/>
            <person name="Oyono O.L."/>
            <person name="Patti C."/>
            <person name="Phunkhang P."/>
            <person name="Pierre F."/>
            <person name="Priest M."/>
            <person name="Raghuraman S."/>
            <person name="Rege F."/>
            <person name="Reyes R."/>
            <person name="Rise C."/>
            <person name="Rogov P."/>
            <person name="Ross K."/>
            <person name="Ryan E."/>
            <person name="Settipalli S."/>
            <person name="Shea T."/>
            <person name="Sherpa N."/>
            <person name="Shi L."/>
            <person name="Shih D."/>
            <person name="Sparrow T."/>
            <person name="Spaulding J."/>
            <person name="Stalker J."/>
            <person name="Stange-Thomann N."/>
            <person name="Stavropoulos S."/>
            <person name="Stone C."/>
            <person name="Strader C."/>
            <person name="Tesfaye S."/>
            <person name="Thomson T."/>
            <person name="Thoulutsang Y."/>
            <person name="Thoulutsang D."/>
            <person name="Topham K."/>
            <person name="Topping I."/>
            <person name="Tsamla T."/>
            <person name="Vassiliev H."/>
            <person name="Vo A."/>
            <person name="Wangchuk T."/>
            <person name="Wangdi T."/>
            <person name="Weiand M."/>
            <person name="Wilkinson J."/>
            <person name="Wilson A."/>
            <person name="Yadav S."/>
            <person name="Young G."/>
            <person name="Yu Q."/>
            <person name="Zembek L."/>
            <person name="Zhong D."/>
            <person name="Zimmer A."/>
            <person name="Zwirko Z."/>
            <person name="Jaffe D.B."/>
            <person name="Alvarez P."/>
            <person name="Brockman W."/>
            <person name="Butler J."/>
            <person name="Chin C."/>
            <person name="Gnerre S."/>
            <person name="Grabherr M."/>
            <person name="Kleber M."/>
            <person name="Mauceli E."/>
            <person name="MacCallum I."/>
        </authorList>
    </citation>
    <scope>NUCLEOTIDE SEQUENCE [LARGE SCALE GENOMIC DNA]</scope>
    <source>
        <strain evidence="2">Tucson 15287-2541.00</strain>
    </source>
</reference>
<protein>
    <submittedName>
        <fullName evidence="1">GH12354</fullName>
    </submittedName>
</protein>
<accession>B4JJ20</accession>
<dbReference type="SMR" id="B4JJ20"/>
<evidence type="ECO:0000313" key="1">
    <source>
        <dbReference type="EMBL" id="EDV99572.1"/>
    </source>
</evidence>
<dbReference type="InParanoid" id="B4JJ20"/>
<dbReference type="HOGENOM" id="CLU_2690402_0_0_1"/>
<name>B4JJ20_DROGR</name>
<gene>
    <name evidence="1" type="primary">Dgri\GH12354</name>
    <name evidence="1" type="ORF">Dgri_GH12354</name>
</gene>
<evidence type="ECO:0000313" key="2">
    <source>
        <dbReference type="Proteomes" id="UP000001070"/>
    </source>
</evidence>
<organism evidence="2">
    <name type="scientific">Drosophila grimshawi</name>
    <name type="common">Hawaiian fruit fly</name>
    <name type="synonym">Idiomyia grimshawi</name>
    <dbReference type="NCBI Taxonomy" id="7222"/>
    <lineage>
        <taxon>Eukaryota</taxon>
        <taxon>Metazoa</taxon>
        <taxon>Ecdysozoa</taxon>
        <taxon>Arthropoda</taxon>
        <taxon>Hexapoda</taxon>
        <taxon>Insecta</taxon>
        <taxon>Pterygota</taxon>
        <taxon>Neoptera</taxon>
        <taxon>Endopterygota</taxon>
        <taxon>Diptera</taxon>
        <taxon>Brachycera</taxon>
        <taxon>Muscomorpha</taxon>
        <taxon>Ephydroidea</taxon>
        <taxon>Drosophilidae</taxon>
        <taxon>Drosophila</taxon>
        <taxon>Hawaiian Drosophila</taxon>
    </lineage>
</organism>
<keyword evidence="2" id="KW-1185">Reference proteome</keyword>
<sequence>MAMTKSILVLSSYVWQRRANLEKPTDKEINLAKQHSIALSDLGQEITKLVEMLEDGKRRTIHQLMRNCIFLDRR</sequence>